<dbReference type="Proteomes" id="UP000003789">
    <property type="component" value="Unassembled WGS sequence"/>
</dbReference>
<dbReference type="AlphaFoldDB" id="Q1YWW4"/>
<evidence type="ECO:0000313" key="3">
    <source>
        <dbReference type="Proteomes" id="UP000003789"/>
    </source>
</evidence>
<gene>
    <name evidence="2" type="ORF">P3TCK_08628</name>
</gene>
<dbReference type="EMBL" id="AAPH01000048">
    <property type="protein sequence ID" value="EAS40738.1"/>
    <property type="molecule type" value="Genomic_DNA"/>
</dbReference>
<feature type="region of interest" description="Disordered" evidence="1">
    <location>
        <begin position="91"/>
        <end position="110"/>
    </location>
</feature>
<dbReference type="RefSeq" id="WP_006229773.1">
    <property type="nucleotide sequence ID" value="NZ_CH724134.1"/>
</dbReference>
<comment type="caution">
    <text evidence="2">The sequence shown here is derived from an EMBL/GenBank/DDBJ whole genome shotgun (WGS) entry which is preliminary data.</text>
</comment>
<evidence type="ECO:0000256" key="1">
    <source>
        <dbReference type="SAM" id="MobiDB-lite"/>
    </source>
</evidence>
<protein>
    <submittedName>
        <fullName evidence="2">Uncharacterized protein</fullName>
    </submittedName>
</protein>
<accession>Q1YWW4</accession>
<proteinExistence type="predicted"/>
<evidence type="ECO:0000313" key="2">
    <source>
        <dbReference type="EMBL" id="EAS40738.1"/>
    </source>
</evidence>
<sequence length="166" mass="19127">MSHGEQEGLIERDSRGDASQSINKLNAYLATLKKHDIPVILNTQDRPNKKQIALEAGFSRSCWGSNPELEPLLKRYEDKWRSEEVNWLPPLLSSPSTETNNALKSDSTEYNQSANKQLVETTRLRQLERLVTEQATEIESLKKSIDKYKYLKELREVIAEQGEQPW</sequence>
<reference evidence="2 3" key="1">
    <citation type="submission" date="2006-03" db="EMBL/GenBank/DDBJ databases">
        <authorList>
            <person name="Bartlett D.H."/>
            <person name="Valle G."/>
            <person name="Lauro F.M."/>
            <person name="Vezzi A."/>
            <person name="Simonato F."/>
            <person name="Eloe E."/>
            <person name="Vitulo N."/>
            <person name="Stratton T.K."/>
            <person name="D'angelo M."/>
            <person name="Ferriera S."/>
            <person name="Johnson J."/>
            <person name="Kravitz S."/>
            <person name="Beeson K."/>
            <person name="Sutton G."/>
            <person name="Rogers Y."/>
            <person name="Friedman R."/>
            <person name="Frazier M."/>
            <person name="Venter J.C."/>
        </authorList>
    </citation>
    <scope>NUCLEOTIDE SEQUENCE [LARGE SCALE GENOMIC DNA]</scope>
    <source>
        <strain evidence="2 3">3TCK</strain>
    </source>
</reference>
<feature type="compositionally biased region" description="Polar residues" evidence="1">
    <location>
        <begin position="93"/>
        <end position="110"/>
    </location>
</feature>
<dbReference type="HOGENOM" id="CLU_1601142_0_0_6"/>
<name>Q1YWW4_9GAMM</name>
<organism evidence="2 3">
    <name type="scientific">Photobacterium profundum 3TCK</name>
    <dbReference type="NCBI Taxonomy" id="314280"/>
    <lineage>
        <taxon>Bacteria</taxon>
        <taxon>Pseudomonadati</taxon>
        <taxon>Pseudomonadota</taxon>
        <taxon>Gammaproteobacteria</taxon>
        <taxon>Vibrionales</taxon>
        <taxon>Vibrionaceae</taxon>
        <taxon>Photobacterium</taxon>
    </lineage>
</organism>